<dbReference type="Gene3D" id="3.40.960.10">
    <property type="entry name" value="VSR Endonuclease"/>
    <property type="match status" value="1"/>
</dbReference>
<dbReference type="Proteomes" id="UP000233781">
    <property type="component" value="Unassembled WGS sequence"/>
</dbReference>
<accession>A0A2N3YKR0</accession>
<gene>
    <name evidence="2" type="ORF">ATL31_2294</name>
</gene>
<evidence type="ECO:0000313" key="3">
    <source>
        <dbReference type="Proteomes" id="UP000233781"/>
    </source>
</evidence>
<organism evidence="2 3">
    <name type="scientific">Phycicoccus duodecadis</name>
    <dbReference type="NCBI Taxonomy" id="173053"/>
    <lineage>
        <taxon>Bacteria</taxon>
        <taxon>Bacillati</taxon>
        <taxon>Actinomycetota</taxon>
        <taxon>Actinomycetes</taxon>
        <taxon>Micrococcales</taxon>
        <taxon>Intrasporangiaceae</taxon>
        <taxon>Phycicoccus</taxon>
    </lineage>
</organism>
<dbReference type="AlphaFoldDB" id="A0A2N3YKR0"/>
<keyword evidence="3" id="KW-1185">Reference proteome</keyword>
<name>A0A2N3YKR0_9MICO</name>
<protein>
    <submittedName>
        <fullName evidence="2">Transcriptional regulator, AbiEi antitoxin, Type IV TA system</fullName>
    </submittedName>
</protein>
<reference evidence="2 3" key="1">
    <citation type="submission" date="2017-12" db="EMBL/GenBank/DDBJ databases">
        <title>Sequencing the genomes of 1000 Actinobacteria strains.</title>
        <authorList>
            <person name="Klenk H.-P."/>
        </authorList>
    </citation>
    <scope>NUCLEOTIDE SEQUENCE [LARGE SCALE GENOMIC DNA]</scope>
    <source>
        <strain evidence="2 3">DSM 12806</strain>
    </source>
</reference>
<dbReference type="RefSeq" id="WP_101395873.1">
    <property type="nucleotide sequence ID" value="NZ_PJNE01000001.1"/>
</dbReference>
<dbReference type="Pfam" id="PF13338">
    <property type="entry name" value="AbiEi_4"/>
    <property type="match status" value="1"/>
</dbReference>
<feature type="domain" description="AbiEi antitoxin N-terminal" evidence="1">
    <location>
        <begin position="5"/>
        <end position="50"/>
    </location>
</feature>
<proteinExistence type="predicted"/>
<dbReference type="EMBL" id="PJNE01000001">
    <property type="protein sequence ID" value="PKW27451.1"/>
    <property type="molecule type" value="Genomic_DNA"/>
</dbReference>
<dbReference type="InterPro" id="IPR011335">
    <property type="entry name" value="Restrct_endonuc-II-like"/>
</dbReference>
<dbReference type="InterPro" id="IPR025159">
    <property type="entry name" value="AbiEi_N"/>
</dbReference>
<sequence>MLPDLRRLLATGPGVLDTATARRGGLSPDDLRCAVSAGDLRRVRRGLYAAAPVWDAAPPWERYRLTVVGVIAAHPRWVASHHAALVLHGLPMHGVDLTTVDVAGTVRTTKVRRGLHVHRLAAHHQHLVTAHPRALPPAVACLQVAARDGVEAGVVALDGALHERRCGTDDLVAALAHPGLKHGIARARAAVERADGRAESPGESRTRLVLEALGVEVRSQVDVHDAAGFVGRVDRLVGGRVVVEFDGMVKYGGIEGPSELAREKRREERLRDAGYRVVRVTWAELADPAAVLARVRAALAGAAA</sequence>
<dbReference type="SUPFAM" id="SSF52980">
    <property type="entry name" value="Restriction endonuclease-like"/>
    <property type="match status" value="1"/>
</dbReference>
<dbReference type="OrthoDB" id="5517693at2"/>
<evidence type="ECO:0000313" key="2">
    <source>
        <dbReference type="EMBL" id="PKW27451.1"/>
    </source>
</evidence>
<comment type="caution">
    <text evidence="2">The sequence shown here is derived from an EMBL/GenBank/DDBJ whole genome shotgun (WGS) entry which is preliminary data.</text>
</comment>
<evidence type="ECO:0000259" key="1">
    <source>
        <dbReference type="Pfam" id="PF13338"/>
    </source>
</evidence>